<dbReference type="FunFam" id="1.25.40.10:FF:000202">
    <property type="entry name" value="Unplaced genomic scaffold supercont1.7, whole genome shotgun sequence"/>
    <property type="match status" value="1"/>
</dbReference>
<dbReference type="Gene3D" id="1.25.40.10">
    <property type="entry name" value="Tetratricopeptide repeat domain"/>
    <property type="match status" value="1"/>
</dbReference>
<dbReference type="InterPro" id="IPR018834">
    <property type="entry name" value="DNA/RNA-bd_Est1-type"/>
</dbReference>
<dbReference type="GO" id="GO:0042162">
    <property type="term" value="F:telomeric DNA binding"/>
    <property type="evidence" value="ECO:0007669"/>
    <property type="project" value="TreeGrafter"/>
</dbReference>
<evidence type="ECO:0000259" key="2">
    <source>
        <dbReference type="Pfam" id="PF10373"/>
    </source>
</evidence>
<feature type="compositionally biased region" description="Polar residues" evidence="1">
    <location>
        <begin position="522"/>
        <end position="539"/>
    </location>
</feature>
<accession>A0A5N6KWP5</accession>
<keyword evidence="4" id="KW-1185">Reference proteome</keyword>
<evidence type="ECO:0000256" key="1">
    <source>
        <dbReference type="SAM" id="MobiDB-lite"/>
    </source>
</evidence>
<dbReference type="GO" id="GO:0000184">
    <property type="term" value="P:nuclear-transcribed mRNA catabolic process, nonsense-mediated decay"/>
    <property type="evidence" value="ECO:0007669"/>
    <property type="project" value="TreeGrafter"/>
</dbReference>
<gene>
    <name evidence="3" type="ORF">FH972_023829</name>
</gene>
<dbReference type="Pfam" id="PF10373">
    <property type="entry name" value="EST1_DNA_bind"/>
    <property type="match status" value="1"/>
</dbReference>
<dbReference type="SUPFAM" id="SSF48452">
    <property type="entry name" value="TPR-like"/>
    <property type="match status" value="1"/>
</dbReference>
<sequence length="1236" mass="138187">MPPNLDFAQAAVLSLASFFTARGLCKSNLVHPELLLGIKVRRCPKEALLTASQMVRMSSASHLQLFQLRNPKISIKFVTTASSRNHDASTWVHLTSSIPPSHLSYRTSLCALEGREVVGVYDTIAYEHSKTVTSKVAERLRREERQCGTARIEAIWGFSVNFRAERAPDVNTTRLRWMLMRRSSMHKRPLRSGSSLVCIGQWKSGALQPCDLARLPAAVSIDINEHEHCSRHLRSVPLLSIFGKSIMDTSLLGSHRATMIFPGLLIYLLPLPRAQCTGPFISELFLRDSSKSPSKAVANARVRQGCQWVLHGIARVVVALGFHPTLSRIPIIAHPGRAALQTAIGRDNVSMWRPLVVGAPLSCGAKCAILLQAISVSLYARVGLLDPGSRSSETGALSEEEGYTQLRRFEGVLRAGPVTFVRPHVRRAALLTRTSRQQRKVAYEATIAALPRRDSNEAILFVHKARCMSFFKFPAVPTSHAPPCGAVSSGISRSTLTERPSSIAHPFLFPSTSDEQLVTRVPSNPDLQRGAQEQCSKSRTAWPGDNLKRAASGEWRDRDDSSLSRADSPSKRFAHMPPNRSPPKGTYGPLRPHDATLQNVRLSSRPSLFQHSRAVSLPTQSQSPPTSRPQSAAFHSKGSANLGKLKPKNEEIKLLITKQPPSQAITQQQLAQEITAIYKALVQIEHKCVDLIGNEFATLKEIGSKPPPKKEKDHWQALIALHRTLLHEHHDFFLASQHPSSGPALREIATKYSMPARMWKHGIHNFLELLRRHLPHSMEFMLAFIYLAYQMMALLFETVPSYEDTWIECLGDLARYRMAIEEEDLRDREIWTGVAKTWYFKAVDRSPSVGRLQHHLAILARTNAVEQLSLYARSLAAVQPFASTRGSILTLLEPMMARQESSRQLSVDTWFVKLHGLIFTNGPEDHFEHAITTYPNLLRTSVEQSSGRWREQGSYLAIANIVACLGWGLQTHWRDALLQNAIRRQGLPCPCNTGIWSCNADRGILDYPTETEKLPGRITDPASKLSVERAQRLFDETAETVFADFAKADMPHTLNFVFLTLTFMVAIAKLEQGFTQFTSQTLFKNLAMLLNRILAIDHSLLGHNPFKAKNAAPLPEEFLANGQIWFGHGLPSDWLSNTSQEEDERKVDDEDALMRRRHRIVWLGNELLSCAPDDRLWLRFADDTQQFAAGKLANPTTGSHQMSEDVGHQIELVSSRTKPRDITELRIVSDASWGQA</sequence>
<dbReference type="EMBL" id="VIBQ01000014">
    <property type="protein sequence ID" value="KAB8349816.1"/>
    <property type="molecule type" value="Genomic_DNA"/>
</dbReference>
<dbReference type="Proteomes" id="UP000327013">
    <property type="component" value="Unassembled WGS sequence"/>
</dbReference>
<dbReference type="InterPro" id="IPR011990">
    <property type="entry name" value="TPR-like_helical_dom_sf"/>
</dbReference>
<dbReference type="GO" id="GO:0070034">
    <property type="term" value="F:telomerase RNA binding"/>
    <property type="evidence" value="ECO:0007669"/>
    <property type="project" value="TreeGrafter"/>
</dbReference>
<comment type="caution">
    <text evidence="3">The sequence shown here is derived from an EMBL/GenBank/DDBJ whole genome shotgun (WGS) entry which is preliminary data.</text>
</comment>
<evidence type="ECO:0000313" key="4">
    <source>
        <dbReference type="Proteomes" id="UP000327013"/>
    </source>
</evidence>
<dbReference type="OrthoDB" id="2017974at2759"/>
<dbReference type="GO" id="GO:0005697">
    <property type="term" value="C:telomerase holoenzyme complex"/>
    <property type="evidence" value="ECO:0007669"/>
    <property type="project" value="TreeGrafter"/>
</dbReference>
<name>A0A5N6KWP5_9ROSI</name>
<evidence type="ECO:0000313" key="3">
    <source>
        <dbReference type="EMBL" id="KAB8349816.1"/>
    </source>
</evidence>
<dbReference type="InterPro" id="IPR045153">
    <property type="entry name" value="Est1/Ebs1-like"/>
</dbReference>
<dbReference type="PANTHER" id="PTHR15696">
    <property type="entry name" value="SMG-7 SUPPRESSOR WITH MORPHOLOGICAL EFFECT ON GENITALIA PROTEIN 7"/>
    <property type="match status" value="1"/>
</dbReference>
<protein>
    <recommendedName>
        <fullName evidence="2">DNA/RNA-binding domain-containing protein</fullName>
    </recommendedName>
</protein>
<dbReference type="AlphaFoldDB" id="A0A5N6KWP5"/>
<feature type="domain" description="DNA/RNA-binding" evidence="2">
    <location>
        <begin position="835"/>
        <end position="921"/>
    </location>
</feature>
<reference evidence="3 4" key="1">
    <citation type="submission" date="2019-06" db="EMBL/GenBank/DDBJ databases">
        <title>A chromosomal-level reference genome of Carpinus fangiana (Coryloideae, Betulaceae).</title>
        <authorList>
            <person name="Yang X."/>
            <person name="Wang Z."/>
            <person name="Zhang L."/>
            <person name="Hao G."/>
            <person name="Liu J."/>
            <person name="Yang Y."/>
        </authorList>
    </citation>
    <scope>NUCLEOTIDE SEQUENCE [LARGE SCALE GENOMIC DNA]</scope>
    <source>
        <strain evidence="3">Cfa_2016G</strain>
        <tissue evidence="3">Leaf</tissue>
    </source>
</reference>
<dbReference type="PANTHER" id="PTHR15696:SF0">
    <property type="entry name" value="TELOMERASE-BINDING PROTEIN EST1A"/>
    <property type="match status" value="1"/>
</dbReference>
<feature type="region of interest" description="Disordered" evidence="1">
    <location>
        <begin position="612"/>
        <end position="643"/>
    </location>
</feature>
<proteinExistence type="predicted"/>
<feature type="compositionally biased region" description="Low complexity" evidence="1">
    <location>
        <begin position="618"/>
        <end position="631"/>
    </location>
</feature>
<organism evidence="3 4">
    <name type="scientific">Carpinus fangiana</name>
    <dbReference type="NCBI Taxonomy" id="176857"/>
    <lineage>
        <taxon>Eukaryota</taxon>
        <taxon>Viridiplantae</taxon>
        <taxon>Streptophyta</taxon>
        <taxon>Embryophyta</taxon>
        <taxon>Tracheophyta</taxon>
        <taxon>Spermatophyta</taxon>
        <taxon>Magnoliopsida</taxon>
        <taxon>eudicotyledons</taxon>
        <taxon>Gunneridae</taxon>
        <taxon>Pentapetalae</taxon>
        <taxon>rosids</taxon>
        <taxon>fabids</taxon>
        <taxon>Fagales</taxon>
        <taxon>Betulaceae</taxon>
        <taxon>Carpinus</taxon>
    </lineage>
</organism>
<feature type="region of interest" description="Disordered" evidence="1">
    <location>
        <begin position="522"/>
        <end position="593"/>
    </location>
</feature>